<evidence type="ECO:0000313" key="2">
    <source>
        <dbReference type="EMBL" id="ONK73665.1"/>
    </source>
</evidence>
<dbReference type="Gramene" id="ONK73665">
    <property type="protein sequence ID" value="ONK73665"/>
    <property type="gene ID" value="A4U43_C04F34000"/>
</dbReference>
<keyword evidence="1" id="KW-0732">Signal</keyword>
<proteinExistence type="predicted"/>
<dbReference type="AlphaFoldDB" id="A0A5P1F5L0"/>
<dbReference type="InterPro" id="IPR008972">
    <property type="entry name" value="Cupredoxin"/>
</dbReference>
<organism evidence="2 3">
    <name type="scientific">Asparagus officinalis</name>
    <name type="common">Garden asparagus</name>
    <dbReference type="NCBI Taxonomy" id="4686"/>
    <lineage>
        <taxon>Eukaryota</taxon>
        <taxon>Viridiplantae</taxon>
        <taxon>Streptophyta</taxon>
        <taxon>Embryophyta</taxon>
        <taxon>Tracheophyta</taxon>
        <taxon>Spermatophyta</taxon>
        <taxon>Magnoliopsida</taxon>
        <taxon>Liliopsida</taxon>
        <taxon>Asparagales</taxon>
        <taxon>Asparagaceae</taxon>
        <taxon>Asparagoideae</taxon>
        <taxon>Asparagus</taxon>
    </lineage>
</organism>
<accession>A0A5P1F5L0</accession>
<dbReference type="EMBL" id="CM007384">
    <property type="protein sequence ID" value="ONK73665.1"/>
    <property type="molecule type" value="Genomic_DNA"/>
</dbReference>
<feature type="signal peptide" evidence="1">
    <location>
        <begin position="1"/>
        <end position="18"/>
    </location>
</feature>
<evidence type="ECO:0008006" key="4">
    <source>
        <dbReference type="Google" id="ProtNLM"/>
    </source>
</evidence>
<keyword evidence="3" id="KW-1185">Reference proteome</keyword>
<sequence>MSIFWVLCILALLQIPNAQSTLYKVGDLDSWGVPPPTKSNAYASWSESHRFKIGDSLHDLAAIASNCGIKHPLSSAGAARLKAFEKERSGAVP</sequence>
<gene>
    <name evidence="2" type="ORF">A4U43_C04F34000</name>
</gene>
<dbReference type="Proteomes" id="UP000243459">
    <property type="component" value="Chromosome 4"/>
</dbReference>
<reference evidence="3" key="1">
    <citation type="journal article" date="2017" name="Nat. Commun.">
        <title>The asparagus genome sheds light on the origin and evolution of a young Y chromosome.</title>
        <authorList>
            <person name="Harkess A."/>
            <person name="Zhou J."/>
            <person name="Xu C."/>
            <person name="Bowers J.E."/>
            <person name="Van der Hulst R."/>
            <person name="Ayyampalayam S."/>
            <person name="Mercati F."/>
            <person name="Riccardi P."/>
            <person name="McKain M.R."/>
            <person name="Kakrana A."/>
            <person name="Tang H."/>
            <person name="Ray J."/>
            <person name="Groenendijk J."/>
            <person name="Arikit S."/>
            <person name="Mathioni S.M."/>
            <person name="Nakano M."/>
            <person name="Shan H."/>
            <person name="Telgmann-Rauber A."/>
            <person name="Kanno A."/>
            <person name="Yue Z."/>
            <person name="Chen H."/>
            <person name="Li W."/>
            <person name="Chen Y."/>
            <person name="Xu X."/>
            <person name="Zhang Y."/>
            <person name="Luo S."/>
            <person name="Chen H."/>
            <person name="Gao J."/>
            <person name="Mao Z."/>
            <person name="Pires J.C."/>
            <person name="Luo M."/>
            <person name="Kudrna D."/>
            <person name="Wing R.A."/>
            <person name="Meyers B.C."/>
            <person name="Yi K."/>
            <person name="Kong H."/>
            <person name="Lavrijsen P."/>
            <person name="Sunseri F."/>
            <person name="Falavigna A."/>
            <person name="Ye Y."/>
            <person name="Leebens-Mack J.H."/>
            <person name="Chen G."/>
        </authorList>
    </citation>
    <scope>NUCLEOTIDE SEQUENCE [LARGE SCALE GENOMIC DNA]</scope>
    <source>
        <strain evidence="3">cv. DH0086</strain>
    </source>
</reference>
<evidence type="ECO:0000256" key="1">
    <source>
        <dbReference type="SAM" id="SignalP"/>
    </source>
</evidence>
<feature type="chain" id="PRO_5024302051" description="Phytocyanin domain-containing protein" evidence="1">
    <location>
        <begin position="19"/>
        <end position="93"/>
    </location>
</feature>
<dbReference type="SUPFAM" id="SSF49503">
    <property type="entry name" value="Cupredoxins"/>
    <property type="match status" value="1"/>
</dbReference>
<name>A0A5P1F5L0_ASPOF</name>
<dbReference type="Gene3D" id="2.60.40.420">
    <property type="entry name" value="Cupredoxins - blue copper proteins"/>
    <property type="match status" value="1"/>
</dbReference>
<protein>
    <recommendedName>
        <fullName evidence="4">Phytocyanin domain-containing protein</fullName>
    </recommendedName>
</protein>
<evidence type="ECO:0000313" key="3">
    <source>
        <dbReference type="Proteomes" id="UP000243459"/>
    </source>
</evidence>